<name>A0A165KCY6_EXIGL</name>
<feature type="signal peptide" evidence="2">
    <location>
        <begin position="1"/>
        <end position="18"/>
    </location>
</feature>
<evidence type="ECO:0000256" key="2">
    <source>
        <dbReference type="SAM" id="SignalP"/>
    </source>
</evidence>
<proteinExistence type="predicted"/>
<dbReference type="GO" id="GO:0016787">
    <property type="term" value="F:hydrolase activity"/>
    <property type="evidence" value="ECO:0007669"/>
    <property type="project" value="UniProtKB-KW"/>
</dbReference>
<evidence type="ECO:0000256" key="1">
    <source>
        <dbReference type="ARBA" id="ARBA00022801"/>
    </source>
</evidence>
<organism evidence="3 4">
    <name type="scientific">Exidia glandulosa HHB12029</name>
    <dbReference type="NCBI Taxonomy" id="1314781"/>
    <lineage>
        <taxon>Eukaryota</taxon>
        <taxon>Fungi</taxon>
        <taxon>Dikarya</taxon>
        <taxon>Basidiomycota</taxon>
        <taxon>Agaricomycotina</taxon>
        <taxon>Agaricomycetes</taxon>
        <taxon>Auriculariales</taxon>
        <taxon>Exidiaceae</taxon>
        <taxon>Exidia</taxon>
    </lineage>
</organism>
<dbReference type="PANTHER" id="PTHR45648">
    <property type="entry name" value="GDSL LIPASE/ACYLHYDROLASE FAMILY PROTEIN (AFU_ORTHOLOGUE AFUA_4G14700)"/>
    <property type="match status" value="1"/>
</dbReference>
<dbReference type="PANTHER" id="PTHR45648:SF85">
    <property type="entry name" value="A, PUTATIVE (AFU_ORTHOLOGUE AFUA_2G10760)-RELATED"/>
    <property type="match status" value="1"/>
</dbReference>
<evidence type="ECO:0000313" key="3">
    <source>
        <dbReference type="EMBL" id="KZV96150.1"/>
    </source>
</evidence>
<dbReference type="EMBL" id="KV425946">
    <property type="protein sequence ID" value="KZV96150.1"/>
    <property type="molecule type" value="Genomic_DNA"/>
</dbReference>
<dbReference type="SUPFAM" id="SSF52266">
    <property type="entry name" value="SGNH hydrolase"/>
    <property type="match status" value="1"/>
</dbReference>
<dbReference type="AlphaFoldDB" id="A0A165KCY6"/>
<accession>A0A165KCY6</accession>
<dbReference type="STRING" id="1314781.A0A165KCY6"/>
<dbReference type="OrthoDB" id="1600564at2759"/>
<dbReference type="InterPro" id="IPR036514">
    <property type="entry name" value="SGNH_hydro_sf"/>
</dbReference>
<evidence type="ECO:0000313" key="4">
    <source>
        <dbReference type="Proteomes" id="UP000077266"/>
    </source>
</evidence>
<reference evidence="3 4" key="1">
    <citation type="journal article" date="2016" name="Mol. Biol. Evol.">
        <title>Comparative Genomics of Early-Diverging Mushroom-Forming Fungi Provides Insights into the Origins of Lignocellulose Decay Capabilities.</title>
        <authorList>
            <person name="Nagy L.G."/>
            <person name="Riley R."/>
            <person name="Tritt A."/>
            <person name="Adam C."/>
            <person name="Daum C."/>
            <person name="Floudas D."/>
            <person name="Sun H."/>
            <person name="Yadav J.S."/>
            <person name="Pangilinan J."/>
            <person name="Larsson K.H."/>
            <person name="Matsuura K."/>
            <person name="Barry K."/>
            <person name="Labutti K."/>
            <person name="Kuo R."/>
            <person name="Ohm R.A."/>
            <person name="Bhattacharya S.S."/>
            <person name="Shirouzu T."/>
            <person name="Yoshinaga Y."/>
            <person name="Martin F.M."/>
            <person name="Grigoriev I.V."/>
            <person name="Hibbett D.S."/>
        </authorList>
    </citation>
    <scope>NUCLEOTIDE SEQUENCE [LARGE SCALE GENOMIC DNA]</scope>
    <source>
        <strain evidence="3 4">HHB12029</strain>
    </source>
</reference>
<keyword evidence="2" id="KW-0732">Signal</keyword>
<keyword evidence="4" id="KW-1185">Reference proteome</keyword>
<dbReference type="InterPro" id="IPR051058">
    <property type="entry name" value="GDSL_Est/Lipase"/>
</dbReference>
<dbReference type="InParanoid" id="A0A165KCY6"/>
<feature type="chain" id="PRO_5007860726" description="Carbohydrate esterase family 16 protein" evidence="2">
    <location>
        <begin position="19"/>
        <end position="244"/>
    </location>
</feature>
<sequence>MHAVVAAVALSLGSLAAAAATVAPAAVPLPAPKLTWGNVSHLFVFGDSYTTTGWNVSAGIDSPIPGFHKHAYGINDVGNSWGWTNVTQAGFHNTLLNRYFGQVESLFKAGARSFLFINVPPIDRAPLFIEQGVNATKQVKASLADYNGQFAARVALFKATHKGLGQVTLFDANKLFNTLLDNAGPLGFVNSTGFCEAYQNGTPSITTQVAGCAPVSQYFWLNSLHPLFTVHNYMAHAIATELSA</sequence>
<dbReference type="Proteomes" id="UP000077266">
    <property type="component" value="Unassembled WGS sequence"/>
</dbReference>
<dbReference type="Gene3D" id="3.40.50.1110">
    <property type="entry name" value="SGNH hydrolase"/>
    <property type="match status" value="1"/>
</dbReference>
<keyword evidence="1" id="KW-0378">Hydrolase</keyword>
<protein>
    <recommendedName>
        <fullName evidence="5">Carbohydrate esterase family 16 protein</fullName>
    </recommendedName>
</protein>
<evidence type="ECO:0008006" key="5">
    <source>
        <dbReference type="Google" id="ProtNLM"/>
    </source>
</evidence>
<gene>
    <name evidence="3" type="ORF">EXIGLDRAFT_733735</name>
</gene>